<keyword evidence="5" id="KW-0238">DNA-binding</keyword>
<evidence type="ECO:0000256" key="8">
    <source>
        <dbReference type="SAM" id="MobiDB-lite"/>
    </source>
</evidence>
<dbReference type="InterPro" id="IPR012337">
    <property type="entry name" value="RNaseH-like_sf"/>
</dbReference>
<reference evidence="10 11" key="1">
    <citation type="journal article" date="2020" name="IScience">
        <title>Genome Sequencing of the Endangered Kingdonia uniflora (Circaeasteraceae, Ranunculales) Reveals Potential Mechanisms of Evolutionary Specialization.</title>
        <authorList>
            <person name="Sun Y."/>
            <person name="Deng T."/>
            <person name="Zhang A."/>
            <person name="Moore M.J."/>
            <person name="Landis J.B."/>
            <person name="Lin N."/>
            <person name="Zhang H."/>
            <person name="Zhang X."/>
            <person name="Huang J."/>
            <person name="Zhang X."/>
            <person name="Sun H."/>
            <person name="Wang H."/>
        </authorList>
    </citation>
    <scope>NUCLEOTIDE SEQUENCE [LARGE SCALE GENOMIC DNA]</scope>
    <source>
        <strain evidence="10">TB1705</strain>
        <tissue evidence="10">Leaf</tissue>
    </source>
</reference>
<sequence>MNHQIAHFGDIILLSAADSRHVEKFGIAVPFLEPCLSGFISPKGLLILQGFLKRVHKIVLNDCILLRRDLLLDLANLVTEHLDSARCEVEHCSVPDTQLLLGVPQLLTKAKGPRTILFDFPGVLNNVNEILVLGPKRLEMKLLWELVMDRIGVKKDGVVVRSNNGKVQNGGVREVGPPRVRNQGTVQPKLSQIRPFSLVRPGKWDAEKAQVDHGRVKDEVCQGVGSGGIKRKSTKFFVSGDDTIKVANNDPRNMDRICHLGNGLPVKAPILVFRRAVSERTHPMDRRCIRIRVNAVGGYQGVDTPLGRGQDREVNAFVPGQPKASSMLPRFLVYLRITLLSKWSLSLSVPEPKKSPRRKVTYAECSEEEYPTSNDLGSVEEPPFEVVGRKVDGETGPGSTGRYRPTNSNDPGWDYGQPVDGNRDHVKCDFCGHVSKGGIKRLKQHLVKASYKGTMYKDVKKCDKVPQDVVDVLRIFMEGKQKITEEKQSKKDEMIRNVNVYGNDDDEVEEVMIQIPKKRKGPMDAFVAPIDVDFRPRAPNSNENKKALENIHGYIADFFYENNISFNCARSDSYSKMMQAIVQYNDPSTFKPPSYNDLRVKILKKKKEETSNWVDNFKVHWETYGVTIMTDWWTDGKGRTLINFLVNCPKGTVFLKSIDGSAHIHDAELIYKMLKDVIEEVGEKNVIQICTDNASNYVLAGEWIMAESKIYWMPCAAHCINLMLGDVSKMHLVDETVKDAKKISLFIYNHKHVLHLMRKQTKGRKIVRPAVTRFATTFLCLHSMYEKRQELRDMFHTVEWRNSKWPKHPIGKEIVKKVKSNTFWNNMHTCLKIMAPLVDVIRMVDTEEKPSMAYIYSAIEDCKLKVKTNLGDQNDDDRELWKKMERILDRRWSGMLQKPLHAAAHYLNPQYYYATLTSSDEMESNTKLKEGLLDCITKLVLDEEDESQILRDLIAYRTKAGRLGKRGAQACVKTIAPVEWWITFGSEVPALQRFAKRVLGLTSAASPCERIWSTFDNIHTKKRNCLEHDRMRDLAYIQYNRRLKKRYEERISGKEIDPIVLKSFDECAEWLVPDDARDDIVLGTDMTYGVLEDAEDGFDDPPLTRTSRTNTASHCSQEVASSSRSTTRHLQDSSDDDDYDVDANYGMGDGDDDGIDSGSDEDI</sequence>
<keyword evidence="2" id="KW-0479">Metal-binding</keyword>
<evidence type="ECO:0000256" key="3">
    <source>
        <dbReference type="ARBA" id="ARBA00022771"/>
    </source>
</evidence>
<evidence type="ECO:0000256" key="6">
    <source>
        <dbReference type="ARBA" id="ARBA00023242"/>
    </source>
</evidence>
<feature type="compositionally biased region" description="Acidic residues" evidence="8">
    <location>
        <begin position="1149"/>
        <end position="1163"/>
    </location>
</feature>
<keyword evidence="3 7" id="KW-0863">Zinc-finger</keyword>
<dbReference type="AlphaFoldDB" id="A0A7J7MR87"/>
<dbReference type="PROSITE" id="PS50808">
    <property type="entry name" value="ZF_BED"/>
    <property type="match status" value="1"/>
</dbReference>
<keyword evidence="11" id="KW-1185">Reference proteome</keyword>
<comment type="caution">
    <text evidence="10">The sequence shown here is derived from an EMBL/GenBank/DDBJ whole genome shotgun (WGS) entry which is preliminary data.</text>
</comment>
<evidence type="ECO:0000256" key="2">
    <source>
        <dbReference type="ARBA" id="ARBA00022723"/>
    </source>
</evidence>
<feature type="region of interest" description="Disordered" evidence="8">
    <location>
        <begin position="1092"/>
        <end position="1163"/>
    </location>
</feature>
<dbReference type="Pfam" id="PF05699">
    <property type="entry name" value="Dimer_Tnp_hAT"/>
    <property type="match status" value="1"/>
</dbReference>
<dbReference type="PANTHER" id="PTHR32166">
    <property type="entry name" value="OSJNBA0013A04.12 PROTEIN"/>
    <property type="match status" value="1"/>
</dbReference>
<accession>A0A7J7MR87</accession>
<dbReference type="PANTHER" id="PTHR32166:SF74">
    <property type="entry name" value="OS05G0256350 PROTEIN"/>
    <property type="match status" value="1"/>
</dbReference>
<dbReference type="GO" id="GO:0003677">
    <property type="term" value="F:DNA binding"/>
    <property type="evidence" value="ECO:0007669"/>
    <property type="project" value="UniProtKB-KW"/>
</dbReference>
<dbReference type="GO" id="GO:0005634">
    <property type="term" value="C:nucleus"/>
    <property type="evidence" value="ECO:0007669"/>
    <property type="project" value="UniProtKB-SubCell"/>
</dbReference>
<proteinExistence type="predicted"/>
<evidence type="ECO:0000256" key="5">
    <source>
        <dbReference type="ARBA" id="ARBA00023125"/>
    </source>
</evidence>
<dbReference type="Pfam" id="PF04937">
    <property type="entry name" value="DUF659"/>
    <property type="match status" value="1"/>
</dbReference>
<dbReference type="InterPro" id="IPR003656">
    <property type="entry name" value="Znf_BED"/>
</dbReference>
<evidence type="ECO:0000313" key="11">
    <source>
        <dbReference type="Proteomes" id="UP000541444"/>
    </source>
</evidence>
<evidence type="ECO:0000256" key="7">
    <source>
        <dbReference type="PROSITE-ProRule" id="PRU00027"/>
    </source>
</evidence>
<evidence type="ECO:0000259" key="9">
    <source>
        <dbReference type="PROSITE" id="PS50808"/>
    </source>
</evidence>
<feature type="region of interest" description="Disordered" evidence="8">
    <location>
        <begin position="388"/>
        <end position="413"/>
    </location>
</feature>
<dbReference type="InterPro" id="IPR007021">
    <property type="entry name" value="DUF659"/>
</dbReference>
<feature type="domain" description="BED-type" evidence="9">
    <location>
        <begin position="407"/>
        <end position="469"/>
    </location>
</feature>
<gene>
    <name evidence="10" type="ORF">GIB67_004334</name>
</gene>
<dbReference type="Proteomes" id="UP000541444">
    <property type="component" value="Unassembled WGS sequence"/>
</dbReference>
<protein>
    <recommendedName>
        <fullName evidence="9">BED-type domain-containing protein</fullName>
    </recommendedName>
</protein>
<dbReference type="OrthoDB" id="2442898at2759"/>
<evidence type="ECO:0000256" key="4">
    <source>
        <dbReference type="ARBA" id="ARBA00022833"/>
    </source>
</evidence>
<dbReference type="SUPFAM" id="SSF53098">
    <property type="entry name" value="Ribonuclease H-like"/>
    <property type="match status" value="1"/>
</dbReference>
<keyword evidence="4" id="KW-0862">Zinc</keyword>
<keyword evidence="6" id="KW-0539">Nucleus</keyword>
<dbReference type="GO" id="GO:0008270">
    <property type="term" value="F:zinc ion binding"/>
    <property type="evidence" value="ECO:0007669"/>
    <property type="project" value="UniProtKB-KW"/>
</dbReference>
<organism evidence="10 11">
    <name type="scientific">Kingdonia uniflora</name>
    <dbReference type="NCBI Taxonomy" id="39325"/>
    <lineage>
        <taxon>Eukaryota</taxon>
        <taxon>Viridiplantae</taxon>
        <taxon>Streptophyta</taxon>
        <taxon>Embryophyta</taxon>
        <taxon>Tracheophyta</taxon>
        <taxon>Spermatophyta</taxon>
        <taxon>Magnoliopsida</taxon>
        <taxon>Ranunculales</taxon>
        <taxon>Circaeasteraceae</taxon>
        <taxon>Kingdonia</taxon>
    </lineage>
</organism>
<name>A0A7J7MR87_9MAGN</name>
<evidence type="ECO:0000256" key="1">
    <source>
        <dbReference type="ARBA" id="ARBA00004123"/>
    </source>
</evidence>
<dbReference type="EMBL" id="JACGCM010001275">
    <property type="protein sequence ID" value="KAF6157396.1"/>
    <property type="molecule type" value="Genomic_DNA"/>
</dbReference>
<evidence type="ECO:0000313" key="10">
    <source>
        <dbReference type="EMBL" id="KAF6157396.1"/>
    </source>
</evidence>
<feature type="compositionally biased region" description="Polar residues" evidence="8">
    <location>
        <begin position="1104"/>
        <end position="1125"/>
    </location>
</feature>
<dbReference type="GO" id="GO:0046983">
    <property type="term" value="F:protein dimerization activity"/>
    <property type="evidence" value="ECO:0007669"/>
    <property type="project" value="InterPro"/>
</dbReference>
<dbReference type="InterPro" id="IPR008906">
    <property type="entry name" value="HATC_C_dom"/>
</dbReference>
<comment type="subcellular location">
    <subcellularLocation>
        <location evidence="1">Nucleus</location>
    </subcellularLocation>
</comment>